<comment type="cofactor">
    <cofactor evidence="1">
        <name>Mo-molybdopterin</name>
        <dbReference type="ChEBI" id="CHEBI:71302"/>
    </cofactor>
</comment>
<dbReference type="InterPro" id="IPR017938">
    <property type="entry name" value="Riboflavin_synthase-like_b-brl"/>
</dbReference>
<dbReference type="Gene3D" id="3.40.50.80">
    <property type="entry name" value="Nucleotide-binding domain of ferredoxin-NADP reductase (FNR) module"/>
    <property type="match status" value="1"/>
</dbReference>
<dbReference type="FunFam" id="2.40.30.10:FF:000021">
    <property type="entry name" value="NADH-cytochrome b5 reductase"/>
    <property type="match status" value="1"/>
</dbReference>
<dbReference type="GO" id="GO:0071949">
    <property type="term" value="F:FAD binding"/>
    <property type="evidence" value="ECO:0007669"/>
    <property type="project" value="TreeGrafter"/>
</dbReference>
<evidence type="ECO:0000256" key="4">
    <source>
        <dbReference type="ARBA" id="ARBA00003838"/>
    </source>
</evidence>
<dbReference type="SUPFAM" id="SSF63380">
    <property type="entry name" value="Riboflavin synthase domain-like"/>
    <property type="match status" value="1"/>
</dbReference>
<dbReference type="PANTHER" id="PTHR19370">
    <property type="entry name" value="NADH-CYTOCHROME B5 REDUCTASE"/>
    <property type="match status" value="1"/>
</dbReference>
<dbReference type="PRINTS" id="PR00406">
    <property type="entry name" value="CYTB5RDTASE"/>
</dbReference>
<dbReference type="InterPro" id="IPR039261">
    <property type="entry name" value="FNR_nucleotide-bd"/>
</dbReference>
<feature type="binding site" evidence="12">
    <location>
        <position position="161"/>
    </location>
    <ligand>
        <name>FAD</name>
        <dbReference type="ChEBI" id="CHEBI:57692"/>
    </ligand>
</feature>
<comment type="function">
    <text evidence="4">Nitrate reductase is a key enzyme involved in the first step of nitrate assimilation in plants, fungi and bacteria.</text>
</comment>
<comment type="subunit">
    <text evidence="6">Homodimer.</text>
</comment>
<evidence type="ECO:0000256" key="9">
    <source>
        <dbReference type="ARBA" id="ARBA00022827"/>
    </source>
</evidence>
<accession>A0AAW2R369</accession>
<name>A0AAW2R369_SESRA</name>
<keyword evidence="10" id="KW-0560">Oxidoreductase</keyword>
<evidence type="ECO:0000256" key="2">
    <source>
        <dbReference type="ARBA" id="ARBA00001971"/>
    </source>
</evidence>
<dbReference type="GO" id="GO:0009703">
    <property type="term" value="F:nitrate reductase (NADH) activity"/>
    <property type="evidence" value="ECO:0007669"/>
    <property type="project" value="TreeGrafter"/>
</dbReference>
<dbReference type="GO" id="GO:0006809">
    <property type="term" value="P:nitric oxide biosynthetic process"/>
    <property type="evidence" value="ECO:0007669"/>
    <property type="project" value="TreeGrafter"/>
</dbReference>
<evidence type="ECO:0000256" key="11">
    <source>
        <dbReference type="ARBA" id="ARBA00023063"/>
    </source>
</evidence>
<dbReference type="Gene3D" id="2.40.30.10">
    <property type="entry name" value="Translation factors"/>
    <property type="match status" value="1"/>
</dbReference>
<dbReference type="Pfam" id="PF00970">
    <property type="entry name" value="FAD_binding_6"/>
    <property type="match status" value="1"/>
</dbReference>
<keyword evidence="9 12" id="KW-0274">FAD</keyword>
<dbReference type="PANTHER" id="PTHR19370:SF185">
    <property type="entry name" value="NADH-CYTOCHROME B5 REDUCTASE"/>
    <property type="match status" value="1"/>
</dbReference>
<evidence type="ECO:0000256" key="8">
    <source>
        <dbReference type="ARBA" id="ARBA00022630"/>
    </source>
</evidence>
<feature type="binding site" evidence="12">
    <location>
        <position position="180"/>
    </location>
    <ligand>
        <name>FAD</name>
        <dbReference type="ChEBI" id="CHEBI:57692"/>
    </ligand>
</feature>
<reference evidence="14" key="2">
    <citation type="journal article" date="2024" name="Plant">
        <title>Genomic evolution and insights into agronomic trait innovations of Sesamum species.</title>
        <authorList>
            <person name="Miao H."/>
            <person name="Wang L."/>
            <person name="Qu L."/>
            <person name="Liu H."/>
            <person name="Sun Y."/>
            <person name="Le M."/>
            <person name="Wang Q."/>
            <person name="Wei S."/>
            <person name="Zheng Y."/>
            <person name="Lin W."/>
            <person name="Duan Y."/>
            <person name="Cao H."/>
            <person name="Xiong S."/>
            <person name="Wang X."/>
            <person name="Wei L."/>
            <person name="Li C."/>
            <person name="Ma Q."/>
            <person name="Ju M."/>
            <person name="Zhao R."/>
            <person name="Li G."/>
            <person name="Mu C."/>
            <person name="Tian Q."/>
            <person name="Mei H."/>
            <person name="Zhang T."/>
            <person name="Gao T."/>
            <person name="Zhang H."/>
        </authorList>
    </citation>
    <scope>NUCLEOTIDE SEQUENCE</scope>
    <source>
        <strain evidence="14">G02</strain>
    </source>
</reference>
<reference evidence="14" key="1">
    <citation type="submission" date="2020-06" db="EMBL/GenBank/DDBJ databases">
        <authorList>
            <person name="Li T."/>
            <person name="Hu X."/>
            <person name="Zhang T."/>
            <person name="Song X."/>
            <person name="Zhang H."/>
            <person name="Dai N."/>
            <person name="Sheng W."/>
            <person name="Hou X."/>
            <person name="Wei L."/>
        </authorList>
    </citation>
    <scope>NUCLEOTIDE SEQUENCE</scope>
    <source>
        <strain evidence="14">G02</strain>
        <tissue evidence="14">Leaf</tissue>
    </source>
</reference>
<dbReference type="InterPro" id="IPR017927">
    <property type="entry name" value="FAD-bd_FR_type"/>
</dbReference>
<dbReference type="CDD" id="cd06183">
    <property type="entry name" value="cyt_b5_reduct_like"/>
    <property type="match status" value="1"/>
</dbReference>
<comment type="cofactor">
    <cofactor evidence="2">
        <name>heme</name>
        <dbReference type="ChEBI" id="CHEBI:30413"/>
    </cofactor>
</comment>
<feature type="binding site" evidence="12">
    <location>
        <position position="179"/>
    </location>
    <ligand>
        <name>FAD</name>
        <dbReference type="ChEBI" id="CHEBI:57692"/>
    </ligand>
</feature>
<comment type="caution">
    <text evidence="14">The sequence shown here is derived from an EMBL/GenBank/DDBJ whole genome shotgun (WGS) entry which is preliminary data.</text>
</comment>
<evidence type="ECO:0000256" key="12">
    <source>
        <dbReference type="PIRSR" id="PIRSR601834-1"/>
    </source>
</evidence>
<feature type="binding site" evidence="12">
    <location>
        <position position="163"/>
    </location>
    <ligand>
        <name>FAD</name>
        <dbReference type="ChEBI" id="CHEBI:57692"/>
    </ligand>
</feature>
<proteinExistence type="inferred from homology"/>
<evidence type="ECO:0000256" key="5">
    <source>
        <dbReference type="ARBA" id="ARBA00006253"/>
    </source>
</evidence>
<dbReference type="AlphaFoldDB" id="A0AAW2R369"/>
<feature type="binding site" evidence="12">
    <location>
        <position position="166"/>
    </location>
    <ligand>
        <name>FAD</name>
        <dbReference type="ChEBI" id="CHEBI:57692"/>
    </ligand>
</feature>
<feature type="domain" description="FAD-binding FR-type" evidence="13">
    <location>
        <begin position="92"/>
        <end position="204"/>
    </location>
</feature>
<dbReference type="PROSITE" id="PS51384">
    <property type="entry name" value="FAD_FR"/>
    <property type="match status" value="1"/>
</dbReference>
<dbReference type="InterPro" id="IPR001834">
    <property type="entry name" value="CBR-like"/>
</dbReference>
<evidence type="ECO:0000256" key="3">
    <source>
        <dbReference type="ARBA" id="ARBA00001974"/>
    </source>
</evidence>
<feature type="binding site" evidence="12">
    <location>
        <position position="146"/>
    </location>
    <ligand>
        <name>FAD</name>
        <dbReference type="ChEBI" id="CHEBI:57692"/>
    </ligand>
</feature>
<dbReference type="GO" id="GO:0042128">
    <property type="term" value="P:nitrate assimilation"/>
    <property type="evidence" value="ECO:0007669"/>
    <property type="project" value="UniProtKB-KW"/>
</dbReference>
<dbReference type="InterPro" id="IPR008333">
    <property type="entry name" value="Cbr1-like_FAD-bd_dom"/>
</dbReference>
<evidence type="ECO:0000313" key="14">
    <source>
        <dbReference type="EMBL" id="KAL0374570.1"/>
    </source>
</evidence>
<protein>
    <submittedName>
        <fullName evidence="14">Nitrate reductase [NADH]</fullName>
    </submittedName>
</protein>
<dbReference type="EMBL" id="JACGWJ010000014">
    <property type="protein sequence ID" value="KAL0374570.1"/>
    <property type="molecule type" value="Genomic_DNA"/>
</dbReference>
<feature type="binding site" evidence="12">
    <location>
        <position position="144"/>
    </location>
    <ligand>
        <name>FAD</name>
        <dbReference type="ChEBI" id="CHEBI:57692"/>
    </ligand>
</feature>
<sequence>MSTTAPASSKTIPTALSVSSSMLAPIAREIAIHLDKAKKMLKDYRIGELIAIGYASADSFSNNSVHGPSSNLHLASIKEVASMTRSVALVPCKKIPCKLIVKTSLSHDVRLSRFALLNEDEVMGLPIKKHIFLCTTVIDKLCMRAYTPSSTVDTIGYFELVVKIYFKVVHPKFPNGELISQHLDSLELGSLVDVKGPLGHIEYKGKGYFTVHGKQKFAKKFAMIAGMTGITPIYQAM</sequence>
<comment type="cofactor">
    <cofactor evidence="3 12">
        <name>FAD</name>
        <dbReference type="ChEBI" id="CHEBI:57692"/>
    </cofactor>
</comment>
<keyword evidence="11" id="KW-0534">Nitrate assimilation</keyword>
<evidence type="ECO:0000256" key="10">
    <source>
        <dbReference type="ARBA" id="ARBA00023002"/>
    </source>
</evidence>
<feature type="binding site" evidence="12">
    <location>
        <position position="231"/>
    </location>
    <ligand>
        <name>FAD</name>
        <dbReference type="ChEBI" id="CHEBI:57692"/>
    </ligand>
</feature>
<evidence type="ECO:0000256" key="1">
    <source>
        <dbReference type="ARBA" id="ARBA00001924"/>
    </source>
</evidence>
<evidence type="ECO:0000256" key="7">
    <source>
        <dbReference type="ARBA" id="ARBA00022505"/>
    </source>
</evidence>
<evidence type="ECO:0000259" key="13">
    <source>
        <dbReference type="PROSITE" id="PS51384"/>
    </source>
</evidence>
<organism evidence="14">
    <name type="scientific">Sesamum radiatum</name>
    <name type="common">Black benniseed</name>
    <dbReference type="NCBI Taxonomy" id="300843"/>
    <lineage>
        <taxon>Eukaryota</taxon>
        <taxon>Viridiplantae</taxon>
        <taxon>Streptophyta</taxon>
        <taxon>Embryophyta</taxon>
        <taxon>Tracheophyta</taxon>
        <taxon>Spermatophyta</taxon>
        <taxon>Magnoliopsida</taxon>
        <taxon>eudicotyledons</taxon>
        <taxon>Gunneridae</taxon>
        <taxon>Pentapetalae</taxon>
        <taxon>asterids</taxon>
        <taxon>lamiids</taxon>
        <taxon>Lamiales</taxon>
        <taxon>Pedaliaceae</taxon>
        <taxon>Sesamum</taxon>
    </lineage>
</organism>
<keyword evidence="8 12" id="KW-0285">Flavoprotein</keyword>
<keyword evidence="7" id="KW-0500">Molybdenum</keyword>
<gene>
    <name evidence="14" type="ORF">Sradi_3372700</name>
</gene>
<evidence type="ECO:0000256" key="6">
    <source>
        <dbReference type="ARBA" id="ARBA00011738"/>
    </source>
</evidence>
<comment type="similarity">
    <text evidence="5">Belongs to the nitrate reductase family.</text>
</comment>